<evidence type="ECO:0000256" key="7">
    <source>
        <dbReference type="ARBA" id="ARBA00023277"/>
    </source>
</evidence>
<reference evidence="11" key="1">
    <citation type="submission" date="2020-10" db="EMBL/GenBank/DDBJ databases">
        <authorList>
            <person name="Gilroy R."/>
        </authorList>
    </citation>
    <scope>NUCLEOTIDE SEQUENCE</scope>
    <source>
        <strain evidence="11">ChiW13-3771</strain>
    </source>
</reference>
<dbReference type="Pfam" id="PF02446">
    <property type="entry name" value="Glyco_hydro_77"/>
    <property type="match status" value="1"/>
</dbReference>
<reference evidence="11" key="2">
    <citation type="journal article" date="2021" name="PeerJ">
        <title>Extensive microbial diversity within the chicken gut microbiome revealed by metagenomics and culture.</title>
        <authorList>
            <person name="Gilroy R."/>
            <person name="Ravi A."/>
            <person name="Getino M."/>
            <person name="Pursley I."/>
            <person name="Horton D.L."/>
            <person name="Alikhan N.F."/>
            <person name="Baker D."/>
            <person name="Gharbi K."/>
            <person name="Hall N."/>
            <person name="Watson M."/>
            <person name="Adriaenssens E.M."/>
            <person name="Foster-Nyarko E."/>
            <person name="Jarju S."/>
            <person name="Secka A."/>
            <person name="Antonio M."/>
            <person name="Oren A."/>
            <person name="Chaudhuri R.R."/>
            <person name="La Ragione R."/>
            <person name="Hildebrand F."/>
            <person name="Pallen M.J."/>
        </authorList>
    </citation>
    <scope>NUCLEOTIDE SEQUENCE</scope>
    <source>
        <strain evidence="11">ChiW13-3771</strain>
    </source>
</reference>
<evidence type="ECO:0000256" key="8">
    <source>
        <dbReference type="ARBA" id="ARBA00031423"/>
    </source>
</evidence>
<keyword evidence="6 10" id="KW-0808">Transferase</keyword>
<evidence type="ECO:0000313" key="11">
    <source>
        <dbReference type="EMBL" id="HIR87428.1"/>
    </source>
</evidence>
<dbReference type="Proteomes" id="UP000824201">
    <property type="component" value="Unassembled WGS sequence"/>
</dbReference>
<evidence type="ECO:0000256" key="5">
    <source>
        <dbReference type="ARBA" id="ARBA00022676"/>
    </source>
</evidence>
<dbReference type="GO" id="GO:0004134">
    <property type="term" value="F:4-alpha-glucanotransferase activity"/>
    <property type="evidence" value="ECO:0007669"/>
    <property type="project" value="UniProtKB-EC"/>
</dbReference>
<accession>A0A9D1ECE9</accession>
<evidence type="ECO:0000256" key="10">
    <source>
        <dbReference type="RuleBase" id="RU361207"/>
    </source>
</evidence>
<evidence type="ECO:0000256" key="6">
    <source>
        <dbReference type="ARBA" id="ARBA00022679"/>
    </source>
</evidence>
<evidence type="ECO:0000256" key="1">
    <source>
        <dbReference type="ARBA" id="ARBA00000439"/>
    </source>
</evidence>
<dbReference type="Gene3D" id="3.20.20.80">
    <property type="entry name" value="Glycosidases"/>
    <property type="match status" value="1"/>
</dbReference>
<dbReference type="NCBIfam" id="NF011079">
    <property type="entry name" value="PRK14508.1-2"/>
    <property type="match status" value="1"/>
</dbReference>
<dbReference type="SUPFAM" id="SSF51445">
    <property type="entry name" value="(Trans)glycosidases"/>
    <property type="match status" value="1"/>
</dbReference>
<evidence type="ECO:0000256" key="4">
    <source>
        <dbReference type="ARBA" id="ARBA00020295"/>
    </source>
</evidence>
<dbReference type="NCBIfam" id="NF011080">
    <property type="entry name" value="PRK14508.1-3"/>
    <property type="match status" value="1"/>
</dbReference>
<dbReference type="PANTHER" id="PTHR32438">
    <property type="entry name" value="4-ALPHA-GLUCANOTRANSFERASE DPE1, CHLOROPLASTIC/AMYLOPLASTIC"/>
    <property type="match status" value="1"/>
</dbReference>
<gene>
    <name evidence="11" type="primary">malQ</name>
    <name evidence="11" type="ORF">IAC96_00610</name>
</gene>
<dbReference type="NCBIfam" id="TIGR00217">
    <property type="entry name" value="malQ"/>
    <property type="match status" value="1"/>
</dbReference>
<evidence type="ECO:0000256" key="3">
    <source>
        <dbReference type="ARBA" id="ARBA00012560"/>
    </source>
</evidence>
<proteinExistence type="inferred from homology"/>
<evidence type="ECO:0000256" key="2">
    <source>
        <dbReference type="ARBA" id="ARBA00005684"/>
    </source>
</evidence>
<comment type="catalytic activity">
    <reaction evidence="1 10">
        <text>Transfers a segment of a (1-&gt;4)-alpha-D-glucan to a new position in an acceptor, which may be glucose or a (1-&gt;4)-alpha-D-glucan.</text>
        <dbReference type="EC" id="2.4.1.25"/>
    </reaction>
</comment>
<dbReference type="EMBL" id="DVHN01000002">
    <property type="protein sequence ID" value="HIR87428.1"/>
    <property type="molecule type" value="Genomic_DNA"/>
</dbReference>
<dbReference type="GO" id="GO:0005975">
    <property type="term" value="P:carbohydrate metabolic process"/>
    <property type="evidence" value="ECO:0007669"/>
    <property type="project" value="InterPro"/>
</dbReference>
<dbReference type="AlphaFoldDB" id="A0A9D1ECE9"/>
<protein>
    <recommendedName>
        <fullName evidence="4 10">4-alpha-glucanotransferase</fullName>
        <ecNumber evidence="3 10">2.4.1.25</ecNumber>
    </recommendedName>
    <alternativeName>
        <fullName evidence="8 10">Amylomaltase</fullName>
    </alternativeName>
    <alternativeName>
        <fullName evidence="9 10">Disproportionating enzyme</fullName>
    </alternativeName>
</protein>
<evidence type="ECO:0000313" key="12">
    <source>
        <dbReference type="Proteomes" id="UP000824201"/>
    </source>
</evidence>
<keyword evidence="7 10" id="KW-0119">Carbohydrate metabolism</keyword>
<sequence length="545" mass="62443">MAVQERFSGILAHPTSFPSRYGIGDFGKGAYDFIDFLEKAGQKLWQILPLGPTGYGDSPYQSFSAFAGQPLLISPELLIQDHLLAGPDFFKVPDFNLDHVDYGYVIPVKTELLKLAHQHFLLHYNTALEAEYETFCQQEAEWLDDYALFMAGKDAHGGVCWLDWEDDLRDPTPEIKEKWTEQLSDSVSYYKFIQFLFFRQWNQLREYAHSKGIQIIGDIPIFVSMDSADVWANRELFLLDTKGYPLVIAGVPPDYFSATGQLWGNPLYDWAYHKKTNFDWWMKRIQGQLALVDFLRIDHFRGFEAYYAIPYGETTALNGCWCKGPGADLFHRIQEIFGKDLPIWAEDLGIITPGVEKLRDDFNLPGMKVLQFAFGDLDDNDLLPHHFHTSNCICYTGTHDNATTVGWYFEDLNPKKQDRLRRYLNTDARAIHMDMIRAAMSSIAKYCIFPIQDALGFGNDCRMNTPSVASGNWGFRFRPSHLSDDLAKQLKSMTELYGRGEIVPKKEEEIDGTPQDFSLDLLESLKAKIEEKKKEEEAIPAEANQ</sequence>
<dbReference type="InterPro" id="IPR017853">
    <property type="entry name" value="GH"/>
</dbReference>
<evidence type="ECO:0000256" key="9">
    <source>
        <dbReference type="ARBA" id="ARBA00031501"/>
    </source>
</evidence>
<comment type="similarity">
    <text evidence="2 10">Belongs to the disproportionating enzyme family.</text>
</comment>
<name>A0A9D1ECE9_9FIRM</name>
<keyword evidence="5 10" id="KW-0328">Glycosyltransferase</keyword>
<dbReference type="InterPro" id="IPR003385">
    <property type="entry name" value="Glyco_hydro_77"/>
</dbReference>
<comment type="caution">
    <text evidence="11">The sequence shown here is derived from an EMBL/GenBank/DDBJ whole genome shotgun (WGS) entry which is preliminary data.</text>
</comment>
<organism evidence="11 12">
    <name type="scientific">Candidatus Fimimorpha faecalis</name>
    <dbReference type="NCBI Taxonomy" id="2840824"/>
    <lineage>
        <taxon>Bacteria</taxon>
        <taxon>Bacillati</taxon>
        <taxon>Bacillota</taxon>
        <taxon>Clostridia</taxon>
        <taxon>Eubacteriales</taxon>
        <taxon>Candidatus Fimimorpha</taxon>
    </lineage>
</organism>
<dbReference type="EC" id="2.4.1.25" evidence="3 10"/>
<dbReference type="PANTHER" id="PTHR32438:SF5">
    <property type="entry name" value="4-ALPHA-GLUCANOTRANSFERASE DPE1, CHLOROPLASTIC_AMYLOPLASTIC"/>
    <property type="match status" value="1"/>
</dbReference>